<dbReference type="EMBL" id="CP137744">
    <property type="protein sequence ID" value="WOZ77716.1"/>
    <property type="molecule type" value="Genomic_DNA"/>
</dbReference>
<accession>A0ABZ0MR27</accession>
<proteinExistence type="predicted"/>
<reference evidence="1 2" key="1">
    <citation type="submission" date="2023-10" db="EMBL/GenBank/DDBJ databases">
        <title>Genome sequencing of the isolated polysaccharide-producing bacterium Kosakonia sacchari KS2022.</title>
        <authorList>
            <person name="Yi X."/>
        </authorList>
    </citation>
    <scope>NUCLEOTIDE SEQUENCE [LARGE SCALE GENOMIC DNA]</scope>
    <source>
        <strain evidence="1 2">KS2022</strain>
    </source>
</reference>
<name>A0ABZ0MR27_9ENTR</name>
<organism evidence="1 2">
    <name type="scientific">Kosakonia sacchari</name>
    <dbReference type="NCBI Taxonomy" id="1158459"/>
    <lineage>
        <taxon>Bacteria</taxon>
        <taxon>Pseudomonadati</taxon>
        <taxon>Pseudomonadota</taxon>
        <taxon>Gammaproteobacteria</taxon>
        <taxon>Enterobacterales</taxon>
        <taxon>Enterobacteriaceae</taxon>
        <taxon>Kosakonia</taxon>
    </lineage>
</organism>
<keyword evidence="2" id="KW-1185">Reference proteome</keyword>
<protein>
    <submittedName>
        <fullName evidence="1">Pentapeptide repeat-containing protein</fullName>
    </submittedName>
</protein>
<evidence type="ECO:0000313" key="2">
    <source>
        <dbReference type="Proteomes" id="UP001302368"/>
    </source>
</evidence>
<evidence type="ECO:0000313" key="1">
    <source>
        <dbReference type="EMBL" id="WOZ77716.1"/>
    </source>
</evidence>
<dbReference type="Pfam" id="PF13599">
    <property type="entry name" value="Pentapeptide_4"/>
    <property type="match status" value="1"/>
</dbReference>
<dbReference type="Proteomes" id="UP001302368">
    <property type="component" value="Chromosome"/>
</dbReference>
<dbReference type="SUPFAM" id="SSF141571">
    <property type="entry name" value="Pentapeptide repeat-like"/>
    <property type="match status" value="1"/>
</dbReference>
<dbReference type="InterPro" id="IPR001646">
    <property type="entry name" value="5peptide_repeat"/>
</dbReference>
<gene>
    <name evidence="1" type="ORF">Q8Y70_01190</name>
</gene>
<sequence>MSKKLKKELVERWNHELDFGINHSLKKENWKDKNTPNSRWVDHPFGTTEEGKIDFRGFPFREPLKYHYLQNIDFSYSLSLNEMTKGYGLSRGGSIISSLVEHCSFVESLMPANLSEKFVGCNFDKAVFDSTRINALFESCTFIKCKIKNVLGEMRFINCNFVGANLKKSNFYSCYFENCQFDEANFSGCNISGSTFVGTKPSEAQIASCAVADKLKFM</sequence>
<dbReference type="Gene3D" id="2.160.20.80">
    <property type="entry name" value="E3 ubiquitin-protein ligase SopA"/>
    <property type="match status" value="1"/>
</dbReference>
<dbReference type="RefSeq" id="WP_305734758.1">
    <property type="nucleotide sequence ID" value="NZ_CP137744.1"/>
</dbReference>